<dbReference type="Gene3D" id="1.10.630.10">
    <property type="entry name" value="Cytochrome P450"/>
    <property type="match status" value="1"/>
</dbReference>
<evidence type="ECO:0000256" key="1">
    <source>
        <dbReference type="SAM" id="MobiDB-lite"/>
    </source>
</evidence>
<dbReference type="HOGENOM" id="CLU_1277835_0_0_1"/>
<proteinExistence type="predicted"/>
<dbReference type="AlphaFoldDB" id="K2S0P8"/>
<feature type="region of interest" description="Disordered" evidence="1">
    <location>
        <begin position="1"/>
        <end position="57"/>
    </location>
</feature>
<organism evidence="2 3">
    <name type="scientific">Macrophomina phaseolina (strain MS6)</name>
    <name type="common">Charcoal rot fungus</name>
    <dbReference type="NCBI Taxonomy" id="1126212"/>
    <lineage>
        <taxon>Eukaryota</taxon>
        <taxon>Fungi</taxon>
        <taxon>Dikarya</taxon>
        <taxon>Ascomycota</taxon>
        <taxon>Pezizomycotina</taxon>
        <taxon>Dothideomycetes</taxon>
        <taxon>Dothideomycetes incertae sedis</taxon>
        <taxon>Botryosphaeriales</taxon>
        <taxon>Botryosphaeriaceae</taxon>
        <taxon>Macrophomina</taxon>
    </lineage>
</organism>
<dbReference type="OrthoDB" id="3934656at2759"/>
<gene>
    <name evidence="2" type="ORF">MPH_06743</name>
</gene>
<comment type="caution">
    <text evidence="2">The sequence shown here is derived from an EMBL/GenBank/DDBJ whole genome shotgun (WGS) entry which is preliminary data.</text>
</comment>
<accession>K2S0P8</accession>
<sequence length="216" mass="24207">MRRIPLPRGTQTEIPDPNPERSTPRLRGCRGRRMPNKESTGPARTSNVSSPGLANENGKIAGWQEQSKLLPTMLLQHLVEVLSLRLIFKFCVIGTAAYLLYNKYGTGLNHIPGPFLAGFTDLWRLWIVWGRRPELVHISLHKKYGKLVRLGPRTVLVSDNGAAKTIYALNAGFIKVSRARHFEQRALTSPRTVRFLPSAADSCQRKATSISLQHYG</sequence>
<dbReference type="EMBL" id="AHHD01000286">
    <property type="protein sequence ID" value="EKG16049.1"/>
    <property type="molecule type" value="Genomic_DNA"/>
</dbReference>
<dbReference type="SUPFAM" id="SSF48264">
    <property type="entry name" value="Cytochrome P450"/>
    <property type="match status" value="1"/>
</dbReference>
<dbReference type="GO" id="GO:0005506">
    <property type="term" value="F:iron ion binding"/>
    <property type="evidence" value="ECO:0007669"/>
    <property type="project" value="InterPro"/>
</dbReference>
<dbReference type="VEuPathDB" id="FungiDB:MPH_06743"/>
<dbReference type="InParanoid" id="K2S0P8"/>
<protein>
    <submittedName>
        <fullName evidence="2">Cytochrome P450</fullName>
    </submittedName>
</protein>
<dbReference type="GO" id="GO:0020037">
    <property type="term" value="F:heme binding"/>
    <property type="evidence" value="ECO:0007669"/>
    <property type="project" value="InterPro"/>
</dbReference>
<reference evidence="2 3" key="1">
    <citation type="journal article" date="2012" name="BMC Genomics">
        <title>Tools to kill: Genome of one of the most destructive plant pathogenic fungi Macrophomina phaseolina.</title>
        <authorList>
            <person name="Islam M.S."/>
            <person name="Haque M.S."/>
            <person name="Islam M.M."/>
            <person name="Emdad E.M."/>
            <person name="Halim A."/>
            <person name="Hossen Q.M.M."/>
            <person name="Hossain M.Z."/>
            <person name="Ahmed B."/>
            <person name="Rahim S."/>
            <person name="Rahman M.S."/>
            <person name="Alam M.M."/>
            <person name="Hou S."/>
            <person name="Wan X."/>
            <person name="Saito J.A."/>
            <person name="Alam M."/>
        </authorList>
    </citation>
    <scope>NUCLEOTIDE SEQUENCE [LARGE SCALE GENOMIC DNA]</scope>
    <source>
        <strain evidence="2 3">MS6</strain>
    </source>
</reference>
<dbReference type="InterPro" id="IPR036396">
    <property type="entry name" value="Cyt_P450_sf"/>
</dbReference>
<dbReference type="GO" id="GO:0016705">
    <property type="term" value="F:oxidoreductase activity, acting on paired donors, with incorporation or reduction of molecular oxygen"/>
    <property type="evidence" value="ECO:0007669"/>
    <property type="project" value="InterPro"/>
</dbReference>
<evidence type="ECO:0000313" key="3">
    <source>
        <dbReference type="Proteomes" id="UP000007129"/>
    </source>
</evidence>
<evidence type="ECO:0000313" key="2">
    <source>
        <dbReference type="EMBL" id="EKG16049.1"/>
    </source>
</evidence>
<feature type="compositionally biased region" description="Polar residues" evidence="1">
    <location>
        <begin position="37"/>
        <end position="52"/>
    </location>
</feature>
<dbReference type="Proteomes" id="UP000007129">
    <property type="component" value="Unassembled WGS sequence"/>
</dbReference>
<dbReference type="GO" id="GO:0004497">
    <property type="term" value="F:monooxygenase activity"/>
    <property type="evidence" value="ECO:0007669"/>
    <property type="project" value="InterPro"/>
</dbReference>
<name>K2S0P8_MACPH</name>
<dbReference type="STRING" id="1126212.K2S0P8"/>